<dbReference type="InterPro" id="IPR003593">
    <property type="entry name" value="AAA+_ATPase"/>
</dbReference>
<proteinExistence type="inferred from homology"/>
<dbReference type="PROSITE" id="PS50893">
    <property type="entry name" value="ABC_TRANSPORTER_2"/>
    <property type="match status" value="1"/>
</dbReference>
<keyword evidence="4 6" id="KW-0067">ATP-binding</keyword>
<keyword evidence="7" id="KW-1185">Reference proteome</keyword>
<dbReference type="SMART" id="SM00382">
    <property type="entry name" value="AAA"/>
    <property type="match status" value="1"/>
</dbReference>
<dbReference type="Pfam" id="PF00005">
    <property type="entry name" value="ABC_tran"/>
    <property type="match status" value="1"/>
</dbReference>
<evidence type="ECO:0000256" key="2">
    <source>
        <dbReference type="ARBA" id="ARBA00022448"/>
    </source>
</evidence>
<dbReference type="SUPFAM" id="SSF52540">
    <property type="entry name" value="P-loop containing nucleoside triphosphate hydrolases"/>
    <property type="match status" value="1"/>
</dbReference>
<name>A0ABV9ZCV0_9PSEU</name>
<dbReference type="PANTHER" id="PTHR43776">
    <property type="entry name" value="TRANSPORT ATP-BINDING PROTEIN"/>
    <property type="match status" value="1"/>
</dbReference>
<dbReference type="EMBL" id="JBHSKG010000002">
    <property type="protein sequence ID" value="MFC5137953.1"/>
    <property type="molecule type" value="Genomic_DNA"/>
</dbReference>
<keyword evidence="2" id="KW-0813">Transport</keyword>
<protein>
    <submittedName>
        <fullName evidence="6">ABC transporter ATP-binding protein</fullName>
    </submittedName>
</protein>
<keyword evidence="3" id="KW-0547">Nucleotide-binding</keyword>
<sequence>MSLDGRTLTGGWRRGHAVVRDLDITVPRGRVVGVAGPSGCGKSTLVRMLALLHQPWAGHVAVDGATTPRVRFSAPAPLRRRLGVVFQQPRAAADPRLTLDDLVVEPLRAAGERDAGVLGARADELAERVGLTAELRGRRPHEVSDGQLQRACLARALAPGPAYLLCDEMTATLDASTTAALVSVIGAEVERGLGVLTVSHDEPLLAAWADEVLRPWAGQSA</sequence>
<dbReference type="RefSeq" id="WP_378020150.1">
    <property type="nucleotide sequence ID" value="NZ_JBHSKG010000002.1"/>
</dbReference>
<comment type="caution">
    <text evidence="6">The sequence shown here is derived from an EMBL/GenBank/DDBJ whole genome shotgun (WGS) entry which is preliminary data.</text>
</comment>
<evidence type="ECO:0000313" key="6">
    <source>
        <dbReference type="EMBL" id="MFC5137953.1"/>
    </source>
</evidence>
<evidence type="ECO:0000256" key="3">
    <source>
        <dbReference type="ARBA" id="ARBA00022741"/>
    </source>
</evidence>
<organism evidence="6 7">
    <name type="scientific">Actinomycetospora rhizophila</name>
    <dbReference type="NCBI Taxonomy" id="1416876"/>
    <lineage>
        <taxon>Bacteria</taxon>
        <taxon>Bacillati</taxon>
        <taxon>Actinomycetota</taxon>
        <taxon>Actinomycetes</taxon>
        <taxon>Pseudonocardiales</taxon>
        <taxon>Pseudonocardiaceae</taxon>
        <taxon>Actinomycetospora</taxon>
    </lineage>
</organism>
<evidence type="ECO:0000259" key="5">
    <source>
        <dbReference type="PROSITE" id="PS50893"/>
    </source>
</evidence>
<dbReference type="Gene3D" id="3.40.50.300">
    <property type="entry name" value="P-loop containing nucleotide triphosphate hydrolases"/>
    <property type="match status" value="1"/>
</dbReference>
<dbReference type="PANTHER" id="PTHR43776:SF7">
    <property type="entry name" value="D,D-DIPEPTIDE TRANSPORT ATP-BINDING PROTEIN DDPF-RELATED"/>
    <property type="match status" value="1"/>
</dbReference>
<accession>A0ABV9ZCV0</accession>
<dbReference type="InterPro" id="IPR003439">
    <property type="entry name" value="ABC_transporter-like_ATP-bd"/>
</dbReference>
<dbReference type="InterPro" id="IPR050319">
    <property type="entry name" value="ABC_transp_ATP-bind"/>
</dbReference>
<dbReference type="Proteomes" id="UP001596175">
    <property type="component" value="Unassembled WGS sequence"/>
</dbReference>
<dbReference type="InterPro" id="IPR027417">
    <property type="entry name" value="P-loop_NTPase"/>
</dbReference>
<evidence type="ECO:0000313" key="7">
    <source>
        <dbReference type="Proteomes" id="UP001596175"/>
    </source>
</evidence>
<dbReference type="GO" id="GO:0005524">
    <property type="term" value="F:ATP binding"/>
    <property type="evidence" value="ECO:0007669"/>
    <property type="project" value="UniProtKB-KW"/>
</dbReference>
<comment type="similarity">
    <text evidence="1">Belongs to the ABC transporter superfamily.</text>
</comment>
<gene>
    <name evidence="6" type="ORF">ACFPK1_06900</name>
</gene>
<evidence type="ECO:0000256" key="4">
    <source>
        <dbReference type="ARBA" id="ARBA00022840"/>
    </source>
</evidence>
<evidence type="ECO:0000256" key="1">
    <source>
        <dbReference type="ARBA" id="ARBA00005417"/>
    </source>
</evidence>
<feature type="domain" description="ABC transporter" evidence="5">
    <location>
        <begin position="3"/>
        <end position="221"/>
    </location>
</feature>
<reference evidence="7" key="1">
    <citation type="journal article" date="2019" name="Int. J. Syst. Evol. Microbiol.">
        <title>The Global Catalogue of Microorganisms (GCM) 10K type strain sequencing project: providing services to taxonomists for standard genome sequencing and annotation.</title>
        <authorList>
            <consortium name="The Broad Institute Genomics Platform"/>
            <consortium name="The Broad Institute Genome Sequencing Center for Infectious Disease"/>
            <person name="Wu L."/>
            <person name="Ma J."/>
        </authorList>
    </citation>
    <scope>NUCLEOTIDE SEQUENCE [LARGE SCALE GENOMIC DNA]</scope>
    <source>
        <strain evidence="7">XZYJ18</strain>
    </source>
</reference>